<keyword evidence="2" id="KW-1185">Reference proteome</keyword>
<comment type="caution">
    <text evidence="1">The sequence shown here is derived from an EMBL/GenBank/DDBJ whole genome shotgun (WGS) entry which is preliminary data.</text>
</comment>
<evidence type="ECO:0000313" key="2">
    <source>
        <dbReference type="Proteomes" id="UP001204144"/>
    </source>
</evidence>
<sequence length="411" mass="45153">MRYKYITKYSWIILFFCVFEQISAQNLNGALINSCGTEGANEFLFFKNGGTDLTVSPSNIDIRYGTSTAPGTSGNLTNNIGAPVSGSFVSDLNALLPNSGCAISFAYAPLGSTIPANSNFILMNDDANNVINYSGWCNSGLSTTIYIIFSSSSNWASSGQFANTAATPKERYIVTTFNSGSPTVYSYYADETNGDTGGWNTTTSGDGAYAYWNGPGAATVYSKYSSCTPPNPATLPIKLAGFNAELTHTAKVKLSWETTSEINFSHFEVQRSADALGFETIGRVESKKSENSNTKYEFIDSNPLSKTGYYRLKEVDMDGSSSLSKIVSIIPDIENQELIVFPNPTSDYFEIKGLKYKDIQQIKVFNQAGLNLLNIFNFEKQFNITSIEPQLLLVEIIEKNGKRHFQRILKR</sequence>
<name>A0AAE3KSB9_9BACT</name>
<dbReference type="AlphaFoldDB" id="A0AAE3KSB9"/>
<protein>
    <submittedName>
        <fullName evidence="1">T9SS C-terminal target domain-containing protein</fullName>
    </submittedName>
</protein>
<dbReference type="InterPro" id="IPR013783">
    <property type="entry name" value="Ig-like_fold"/>
</dbReference>
<gene>
    <name evidence="1" type="ORF">EGI31_08215</name>
</gene>
<reference evidence="1 2" key="1">
    <citation type="submission" date="2018-11" db="EMBL/GenBank/DDBJ databases">
        <title>Novel bacteria species description.</title>
        <authorList>
            <person name="Han J.-H."/>
        </authorList>
    </citation>
    <scope>NUCLEOTIDE SEQUENCE [LARGE SCALE GENOMIC DNA]</scope>
    <source>
        <strain evidence="1 2">KCTC23259</strain>
    </source>
</reference>
<dbReference type="RefSeq" id="WP_255036716.1">
    <property type="nucleotide sequence ID" value="NZ_RJUF01000017.1"/>
</dbReference>
<dbReference type="Proteomes" id="UP001204144">
    <property type="component" value="Unassembled WGS sequence"/>
</dbReference>
<proteinExistence type="predicted"/>
<dbReference type="Gene3D" id="2.60.40.10">
    <property type="entry name" value="Immunoglobulins"/>
    <property type="match status" value="1"/>
</dbReference>
<organism evidence="1 2">
    <name type="scientific">Lacihabitans soyangensis</name>
    <dbReference type="NCBI Taxonomy" id="869394"/>
    <lineage>
        <taxon>Bacteria</taxon>
        <taxon>Pseudomonadati</taxon>
        <taxon>Bacteroidota</taxon>
        <taxon>Cytophagia</taxon>
        <taxon>Cytophagales</taxon>
        <taxon>Leadbetterellaceae</taxon>
        <taxon>Lacihabitans</taxon>
    </lineage>
</organism>
<accession>A0AAE3KSB9</accession>
<dbReference type="EMBL" id="RJUF01000017">
    <property type="protein sequence ID" value="MCP9762938.1"/>
    <property type="molecule type" value="Genomic_DNA"/>
</dbReference>
<evidence type="ECO:0000313" key="1">
    <source>
        <dbReference type="EMBL" id="MCP9762938.1"/>
    </source>
</evidence>